<keyword evidence="2" id="KW-1185">Reference proteome</keyword>
<dbReference type="EMBL" id="JARK01001345">
    <property type="protein sequence ID" value="EYC27128.1"/>
    <property type="molecule type" value="Genomic_DNA"/>
</dbReference>
<protein>
    <submittedName>
        <fullName evidence="1">Uncharacterized protein</fullName>
    </submittedName>
</protein>
<organism evidence="1 2">
    <name type="scientific">Ancylostoma ceylanicum</name>
    <dbReference type="NCBI Taxonomy" id="53326"/>
    <lineage>
        <taxon>Eukaryota</taxon>
        <taxon>Metazoa</taxon>
        <taxon>Ecdysozoa</taxon>
        <taxon>Nematoda</taxon>
        <taxon>Chromadorea</taxon>
        <taxon>Rhabditida</taxon>
        <taxon>Rhabditina</taxon>
        <taxon>Rhabditomorpha</taxon>
        <taxon>Strongyloidea</taxon>
        <taxon>Ancylostomatidae</taxon>
        <taxon>Ancylostomatinae</taxon>
        <taxon>Ancylostoma</taxon>
    </lineage>
</organism>
<dbReference type="Proteomes" id="UP000024635">
    <property type="component" value="Unassembled WGS sequence"/>
</dbReference>
<name>A0A016VK55_9BILA</name>
<sequence>MVSLMESFFVSFPELFYFDFTGWIQNFDLLPNNPIRYPPDHFAAAAIPAARAQKRMAKRNMQKCVSKRSNVYGLATHGNHGLVKVS</sequence>
<accession>A0A016VK55</accession>
<proteinExistence type="predicted"/>
<gene>
    <name evidence="1" type="primary">Acey_s0009.g540</name>
    <name evidence="1" type="ORF">Y032_0009g540</name>
</gene>
<reference evidence="2" key="1">
    <citation type="journal article" date="2015" name="Nat. Genet.">
        <title>The genome and transcriptome of the zoonotic hookworm Ancylostoma ceylanicum identify infection-specific gene families.</title>
        <authorList>
            <person name="Schwarz E.M."/>
            <person name="Hu Y."/>
            <person name="Antoshechkin I."/>
            <person name="Miller M.M."/>
            <person name="Sternberg P.W."/>
            <person name="Aroian R.V."/>
        </authorList>
    </citation>
    <scope>NUCLEOTIDE SEQUENCE</scope>
    <source>
        <strain evidence="2">HY135</strain>
    </source>
</reference>
<comment type="caution">
    <text evidence="1">The sequence shown here is derived from an EMBL/GenBank/DDBJ whole genome shotgun (WGS) entry which is preliminary data.</text>
</comment>
<evidence type="ECO:0000313" key="1">
    <source>
        <dbReference type="EMBL" id="EYC27128.1"/>
    </source>
</evidence>
<dbReference type="AlphaFoldDB" id="A0A016VK55"/>
<evidence type="ECO:0000313" key="2">
    <source>
        <dbReference type="Proteomes" id="UP000024635"/>
    </source>
</evidence>